<dbReference type="GeneID" id="9046763"/>
<accession>C5KVN7</accession>
<dbReference type="EMBL" id="GG676694">
    <property type="protein sequence ID" value="EER11422.1"/>
    <property type="molecule type" value="Genomic_DNA"/>
</dbReference>
<proteinExistence type="predicted"/>
<dbReference type="OMA" id="PEIGDNT"/>
<feature type="compositionally biased region" description="Low complexity" evidence="1">
    <location>
        <begin position="150"/>
        <end position="177"/>
    </location>
</feature>
<dbReference type="InParanoid" id="C5KVN7"/>
<feature type="compositionally biased region" description="Basic and acidic residues" evidence="1">
    <location>
        <begin position="421"/>
        <end position="431"/>
    </location>
</feature>
<dbReference type="Proteomes" id="UP000007800">
    <property type="component" value="Unassembled WGS sequence"/>
</dbReference>
<reference evidence="2 3" key="1">
    <citation type="submission" date="2008-07" db="EMBL/GenBank/DDBJ databases">
        <authorList>
            <person name="El-Sayed N."/>
            <person name="Caler E."/>
            <person name="Inman J."/>
            <person name="Amedeo P."/>
            <person name="Hass B."/>
            <person name="Wortman J."/>
        </authorList>
    </citation>
    <scope>NUCLEOTIDE SEQUENCE [LARGE SCALE GENOMIC DNA]</scope>
    <source>
        <strain evidence="3">ATCC 50983 / TXsc</strain>
    </source>
</reference>
<evidence type="ECO:0000256" key="1">
    <source>
        <dbReference type="SAM" id="MobiDB-lite"/>
    </source>
</evidence>
<sequence length="454" mass="48429">MFSLSFAPPPEIAVSPAEVLKYQQNQFASVLSGSLAAAAQAAAMQQRPTQDPTAYAAQQQQQWAIAAAAATAATAAVASIAGGFEPTPAQLQNLSLIAARSLHQQAAMQQMYISYSTQQQQAMMVQQQAAAALAAQQWQRQQQQQQQMAVQQQQGNVSPQEQQRYDQYQQQQQQQQQRGDEEHQQEQEQQQEQQQTSLHTSASAPGMQHKSEAAVGDGSPAMLRTASDQQLNLRVPVITPEIGDNTMRDYPSSSNLSDMASATATEASATEFGDVAAPLPNIKSSAAILSGSGLQHVASMSIPQQSHLDGDDGDAMTSTSNLMKAFASSPALCTVGSLLGLSNQAEPLSAEEEAELAEFGALSELYSQDPSVQVASPNYHTVSMHHNMGGLAQSASFNCFPSLLASVGESPRPRAGSDPAMHGHDEDHKTSDVLFAELQNLVRSQNRSGDGDVH</sequence>
<organism evidence="3">
    <name type="scientific">Perkinsus marinus (strain ATCC 50983 / TXsc)</name>
    <dbReference type="NCBI Taxonomy" id="423536"/>
    <lineage>
        <taxon>Eukaryota</taxon>
        <taxon>Sar</taxon>
        <taxon>Alveolata</taxon>
        <taxon>Perkinsozoa</taxon>
        <taxon>Perkinsea</taxon>
        <taxon>Perkinsida</taxon>
        <taxon>Perkinsidae</taxon>
        <taxon>Perkinsus</taxon>
    </lineage>
</organism>
<evidence type="ECO:0000313" key="3">
    <source>
        <dbReference type="Proteomes" id="UP000007800"/>
    </source>
</evidence>
<dbReference type="AlphaFoldDB" id="C5KVN7"/>
<name>C5KVN7_PERM5</name>
<keyword evidence="3" id="KW-1185">Reference proteome</keyword>
<dbReference type="RefSeq" id="XP_002779627.1">
    <property type="nucleotide sequence ID" value="XM_002779581.1"/>
</dbReference>
<gene>
    <name evidence="2" type="ORF">Pmar_PMAR011085</name>
</gene>
<evidence type="ECO:0000313" key="2">
    <source>
        <dbReference type="EMBL" id="EER11422.1"/>
    </source>
</evidence>
<feature type="region of interest" description="Disordered" evidence="1">
    <location>
        <begin position="409"/>
        <end position="432"/>
    </location>
</feature>
<feature type="region of interest" description="Disordered" evidence="1">
    <location>
        <begin position="150"/>
        <end position="220"/>
    </location>
</feature>
<protein>
    <submittedName>
        <fullName evidence="2">Uncharacterized protein</fullName>
    </submittedName>
</protein>